<evidence type="ECO:0000313" key="1">
    <source>
        <dbReference type="EMBL" id="ELR46456.1"/>
    </source>
</evidence>
<feature type="non-terminal residue" evidence="1">
    <location>
        <position position="1"/>
    </location>
</feature>
<feature type="non-terminal residue" evidence="1">
    <location>
        <position position="52"/>
    </location>
</feature>
<dbReference type="Proteomes" id="UP000011080">
    <property type="component" value="Unassembled WGS sequence"/>
</dbReference>
<protein>
    <submittedName>
        <fullName evidence="1">Uncharacterized protein</fullName>
    </submittedName>
</protein>
<name>L8HRC7_9CETA</name>
<evidence type="ECO:0000313" key="2">
    <source>
        <dbReference type="Proteomes" id="UP000011080"/>
    </source>
</evidence>
<reference evidence="1 2" key="1">
    <citation type="journal article" date="2012" name="Nat. Genet.">
        <title>The yak genome and adaptation to life at high altitude.</title>
        <authorList>
            <person name="Qiu Q."/>
            <person name="Zhang G."/>
            <person name="Ma T."/>
            <person name="Qian W."/>
            <person name="Wang J."/>
            <person name="Ye Z."/>
            <person name="Cao C."/>
            <person name="Hu Q."/>
            <person name="Kim J."/>
            <person name="Larkin D.M."/>
            <person name="Auvil L."/>
            <person name="Capitanu B."/>
            <person name="Ma J."/>
            <person name="Lewin H.A."/>
            <person name="Qian X."/>
            <person name="Lang Y."/>
            <person name="Zhou R."/>
            <person name="Wang L."/>
            <person name="Wang K."/>
            <person name="Xia J."/>
            <person name="Liao S."/>
            <person name="Pan S."/>
            <person name="Lu X."/>
            <person name="Hou H."/>
            <person name="Wang Y."/>
            <person name="Zang X."/>
            <person name="Yin Y."/>
            <person name="Ma H."/>
            <person name="Zhang J."/>
            <person name="Wang Z."/>
            <person name="Zhang Y."/>
            <person name="Zhang D."/>
            <person name="Yonezawa T."/>
            <person name="Hasegawa M."/>
            <person name="Zhong Y."/>
            <person name="Liu W."/>
            <person name="Zhang Y."/>
            <person name="Huang Z."/>
            <person name="Zhang S."/>
            <person name="Long R."/>
            <person name="Yang H."/>
            <person name="Wang J."/>
            <person name="Lenstra J.A."/>
            <person name="Cooper D.N."/>
            <person name="Wu Y."/>
            <person name="Wang J."/>
            <person name="Shi P."/>
            <person name="Wang J."/>
            <person name="Liu J."/>
        </authorList>
    </citation>
    <scope>NUCLEOTIDE SEQUENCE [LARGE SCALE GENOMIC DNA]</scope>
    <source>
        <strain evidence="2">yakQH1</strain>
    </source>
</reference>
<proteinExistence type="predicted"/>
<dbReference type="AlphaFoldDB" id="L8HRC7"/>
<gene>
    <name evidence="1" type="ORF">M91_05097</name>
</gene>
<dbReference type="EMBL" id="JH883465">
    <property type="protein sequence ID" value="ELR46456.1"/>
    <property type="molecule type" value="Genomic_DNA"/>
</dbReference>
<organism evidence="1 2">
    <name type="scientific">Bos mutus</name>
    <name type="common">wild yak</name>
    <dbReference type="NCBI Taxonomy" id="72004"/>
    <lineage>
        <taxon>Eukaryota</taxon>
        <taxon>Metazoa</taxon>
        <taxon>Chordata</taxon>
        <taxon>Craniata</taxon>
        <taxon>Vertebrata</taxon>
        <taxon>Euteleostomi</taxon>
        <taxon>Mammalia</taxon>
        <taxon>Eutheria</taxon>
        <taxon>Laurasiatheria</taxon>
        <taxon>Artiodactyla</taxon>
        <taxon>Ruminantia</taxon>
        <taxon>Pecora</taxon>
        <taxon>Bovidae</taxon>
        <taxon>Bovinae</taxon>
        <taxon>Bos</taxon>
    </lineage>
</organism>
<accession>L8HRC7</accession>
<sequence length="52" mass="5483">ASQAPLSMEFSRQEYWSGLPFPPPGDLPNPGIEPMSLVSPALASGFFTTSAT</sequence>